<evidence type="ECO:0000313" key="3">
    <source>
        <dbReference type="Proteomes" id="UP000283269"/>
    </source>
</evidence>
<evidence type="ECO:0000256" key="1">
    <source>
        <dbReference type="SAM" id="Phobius"/>
    </source>
</evidence>
<proteinExistence type="predicted"/>
<reference evidence="2 3" key="1">
    <citation type="journal article" date="2018" name="Evol. Lett.">
        <title>Horizontal gene cluster transfer increased hallucinogenic mushroom diversity.</title>
        <authorList>
            <person name="Reynolds H.T."/>
            <person name="Vijayakumar V."/>
            <person name="Gluck-Thaler E."/>
            <person name="Korotkin H.B."/>
            <person name="Matheny P.B."/>
            <person name="Slot J.C."/>
        </authorList>
    </citation>
    <scope>NUCLEOTIDE SEQUENCE [LARGE SCALE GENOMIC DNA]</scope>
    <source>
        <strain evidence="2 3">2631</strain>
    </source>
</reference>
<keyword evidence="1" id="KW-1133">Transmembrane helix</keyword>
<evidence type="ECO:0000313" key="2">
    <source>
        <dbReference type="EMBL" id="PPQ92613.1"/>
    </source>
</evidence>
<keyword evidence="3" id="KW-1185">Reference proteome</keyword>
<protein>
    <submittedName>
        <fullName evidence="2">Uncharacterized protein</fullName>
    </submittedName>
</protein>
<keyword evidence="1" id="KW-0472">Membrane</keyword>
<dbReference type="EMBL" id="NHYD01001022">
    <property type="protein sequence ID" value="PPQ92613.1"/>
    <property type="molecule type" value="Genomic_DNA"/>
</dbReference>
<comment type="caution">
    <text evidence="2">The sequence shown here is derived from an EMBL/GenBank/DDBJ whole genome shotgun (WGS) entry which is preliminary data.</text>
</comment>
<dbReference type="AlphaFoldDB" id="A0A409XP79"/>
<dbReference type="Proteomes" id="UP000283269">
    <property type="component" value="Unassembled WGS sequence"/>
</dbReference>
<keyword evidence="1" id="KW-0812">Transmembrane</keyword>
<sequence length="182" mass="20394">MSNPVLFESQPQISTAPWEWALMTSTLPSAFTVGSLYLAAFAQARSPHIGLIIPTSEKSGHLVHIRIDRDVSDNWVFQTRTEHITGNMFLTSLLKIHDVSAGEVTLDQLKMAAGEVAVPDNDRFGECGSWVFRVIEQLGKVGVLDLVDVQELRKEFNEFAAGNRNFARREKFPNVDTSKWCM</sequence>
<feature type="transmembrane region" description="Helical" evidence="1">
    <location>
        <begin position="20"/>
        <end position="42"/>
    </location>
</feature>
<dbReference type="InterPro" id="IPR046670">
    <property type="entry name" value="DUF6540"/>
</dbReference>
<accession>A0A409XP79</accession>
<dbReference type="OrthoDB" id="3002933at2759"/>
<name>A0A409XP79_PSICY</name>
<dbReference type="Pfam" id="PF20174">
    <property type="entry name" value="DUF6540"/>
    <property type="match status" value="1"/>
</dbReference>
<gene>
    <name evidence="2" type="ORF">CVT25_007305</name>
</gene>
<dbReference type="InParanoid" id="A0A409XP79"/>
<organism evidence="2 3">
    <name type="scientific">Psilocybe cyanescens</name>
    <dbReference type="NCBI Taxonomy" id="93625"/>
    <lineage>
        <taxon>Eukaryota</taxon>
        <taxon>Fungi</taxon>
        <taxon>Dikarya</taxon>
        <taxon>Basidiomycota</taxon>
        <taxon>Agaricomycotina</taxon>
        <taxon>Agaricomycetes</taxon>
        <taxon>Agaricomycetidae</taxon>
        <taxon>Agaricales</taxon>
        <taxon>Agaricineae</taxon>
        <taxon>Strophariaceae</taxon>
        <taxon>Psilocybe</taxon>
    </lineage>
</organism>